<feature type="compositionally biased region" description="Polar residues" evidence="5">
    <location>
        <begin position="1"/>
        <end position="17"/>
    </location>
</feature>
<dbReference type="PANTHER" id="PTHR47756">
    <property type="entry name" value="BLL6612 PROTEIN-RELATED"/>
    <property type="match status" value="1"/>
</dbReference>
<dbReference type="Pfam" id="PF08281">
    <property type="entry name" value="Sigma70_r4_2"/>
    <property type="match status" value="1"/>
</dbReference>
<reference evidence="9 10" key="1">
    <citation type="submission" date="2017-07" db="EMBL/GenBank/DDBJ databases">
        <title>Amycolatopsis antarcticus sp. nov., isolated from the surface of an Antarcticus brown macroalga.</title>
        <authorList>
            <person name="Wang J."/>
            <person name="Leiva S."/>
            <person name="Huang J."/>
            <person name="Huang Y."/>
        </authorList>
    </citation>
    <scope>NUCLEOTIDE SEQUENCE [LARGE SCALE GENOMIC DNA]</scope>
    <source>
        <strain evidence="9 10">AU-G6</strain>
    </source>
</reference>
<name>A0A263D368_9PSEU</name>
<dbReference type="GO" id="GO:0016987">
    <property type="term" value="F:sigma factor activity"/>
    <property type="evidence" value="ECO:0007669"/>
    <property type="project" value="UniProtKB-KW"/>
</dbReference>
<dbReference type="InterPro" id="IPR013324">
    <property type="entry name" value="RNA_pol_sigma_r3/r4-like"/>
</dbReference>
<evidence type="ECO:0000256" key="1">
    <source>
        <dbReference type="ARBA" id="ARBA00010641"/>
    </source>
</evidence>
<sequence length="479" mass="51719">MSATRAWTPPSRSTTRPHATPPEARSTSSPTPSCPHRRPAELLANTCPACCDSAVTATETHRAIEGVWRIESARVIAGLARMVNDIGLAEELAQDALVAALEQWPEAGVPNNPGAWLMSTAKHRAVDSIRRNQALQRKVQQLGQDLGTGGEDFTEEVDAALDDDIGDDLLRLVFTACHPVLSTEARVALTLRLLGGLRTDEIARAFLAPESTVAQRIVRAKKNLAKAGVPFEVPRAGELAPRLSSVLEVIYLIYNEGYSATAGDDWMRPALSEEALRLGRIVAELMPGETEVHGLVALMEIQSSRAAARIAADGTPVLLADQDRTRWDQLLIRRGLAALDRAENLGTPIGPYTLQAAIAACHARARTPGETDWQRIAGLYSLLAELTPSPVIELNRAVALSMAEGPETGLKLVDKLSGEPALAGYHLLPTVRGDLLDRLGRYREAREEFERAAALTRNERERALLLDRAAASEIAAAQA</sequence>
<evidence type="ECO:0000313" key="10">
    <source>
        <dbReference type="Proteomes" id="UP000242444"/>
    </source>
</evidence>
<comment type="similarity">
    <text evidence="1">Belongs to the sigma-70 factor family. ECF subfamily.</text>
</comment>
<dbReference type="InterPro" id="IPR046531">
    <property type="entry name" value="DUF6596"/>
</dbReference>
<evidence type="ECO:0000259" key="8">
    <source>
        <dbReference type="Pfam" id="PF20239"/>
    </source>
</evidence>
<dbReference type="Pfam" id="PF20239">
    <property type="entry name" value="DUF6596"/>
    <property type="match status" value="1"/>
</dbReference>
<dbReference type="InterPro" id="IPR013325">
    <property type="entry name" value="RNA_pol_sigma_r2"/>
</dbReference>
<organism evidence="9 10">
    <name type="scientific">Amycolatopsis antarctica</name>
    <dbReference type="NCBI Taxonomy" id="1854586"/>
    <lineage>
        <taxon>Bacteria</taxon>
        <taxon>Bacillati</taxon>
        <taxon>Actinomycetota</taxon>
        <taxon>Actinomycetes</taxon>
        <taxon>Pseudonocardiales</taxon>
        <taxon>Pseudonocardiaceae</taxon>
        <taxon>Amycolatopsis</taxon>
    </lineage>
</organism>
<keyword evidence="2" id="KW-0805">Transcription regulation</keyword>
<dbReference type="SUPFAM" id="SSF88659">
    <property type="entry name" value="Sigma3 and sigma4 domains of RNA polymerase sigma factors"/>
    <property type="match status" value="1"/>
</dbReference>
<evidence type="ECO:0000256" key="5">
    <source>
        <dbReference type="SAM" id="MobiDB-lite"/>
    </source>
</evidence>
<evidence type="ECO:0000256" key="3">
    <source>
        <dbReference type="ARBA" id="ARBA00023082"/>
    </source>
</evidence>
<protein>
    <submittedName>
        <fullName evidence="9">RNA polymerase subunit sigma-24</fullName>
    </submittedName>
</protein>
<evidence type="ECO:0000259" key="6">
    <source>
        <dbReference type="Pfam" id="PF04542"/>
    </source>
</evidence>
<dbReference type="SUPFAM" id="SSF88946">
    <property type="entry name" value="Sigma2 domain of RNA polymerase sigma factors"/>
    <property type="match status" value="1"/>
</dbReference>
<dbReference type="InParanoid" id="A0A263D368"/>
<evidence type="ECO:0000259" key="7">
    <source>
        <dbReference type="Pfam" id="PF08281"/>
    </source>
</evidence>
<keyword evidence="4" id="KW-0804">Transcription</keyword>
<dbReference type="Proteomes" id="UP000242444">
    <property type="component" value="Unassembled WGS sequence"/>
</dbReference>
<keyword evidence="3" id="KW-0731">Sigma factor</keyword>
<dbReference type="GO" id="GO:0006352">
    <property type="term" value="P:DNA-templated transcription initiation"/>
    <property type="evidence" value="ECO:0007669"/>
    <property type="project" value="InterPro"/>
</dbReference>
<dbReference type="InterPro" id="IPR013249">
    <property type="entry name" value="RNA_pol_sigma70_r4_t2"/>
</dbReference>
<dbReference type="GO" id="GO:0003677">
    <property type="term" value="F:DNA binding"/>
    <property type="evidence" value="ECO:0007669"/>
    <property type="project" value="InterPro"/>
</dbReference>
<dbReference type="Gene3D" id="1.10.10.10">
    <property type="entry name" value="Winged helix-like DNA-binding domain superfamily/Winged helix DNA-binding domain"/>
    <property type="match status" value="1"/>
</dbReference>
<feature type="domain" description="RNA polymerase sigma-70 region 2" evidence="6">
    <location>
        <begin position="74"/>
        <end position="133"/>
    </location>
</feature>
<dbReference type="Pfam" id="PF04542">
    <property type="entry name" value="Sigma70_r2"/>
    <property type="match status" value="1"/>
</dbReference>
<evidence type="ECO:0000256" key="2">
    <source>
        <dbReference type="ARBA" id="ARBA00023015"/>
    </source>
</evidence>
<dbReference type="OrthoDB" id="9780299at2"/>
<evidence type="ECO:0000313" key="9">
    <source>
        <dbReference type="EMBL" id="OZM72924.1"/>
    </source>
</evidence>
<dbReference type="EMBL" id="NKYE01000006">
    <property type="protein sequence ID" value="OZM72924.1"/>
    <property type="molecule type" value="Genomic_DNA"/>
</dbReference>
<feature type="region of interest" description="Disordered" evidence="5">
    <location>
        <begin position="1"/>
        <end position="37"/>
    </location>
</feature>
<proteinExistence type="inferred from homology"/>
<dbReference type="InterPro" id="IPR007627">
    <property type="entry name" value="RNA_pol_sigma70_r2"/>
</dbReference>
<dbReference type="InterPro" id="IPR014284">
    <property type="entry name" value="RNA_pol_sigma-70_dom"/>
</dbReference>
<dbReference type="AlphaFoldDB" id="A0A263D368"/>
<keyword evidence="10" id="KW-1185">Reference proteome</keyword>
<accession>A0A263D368</accession>
<dbReference type="InterPro" id="IPR036388">
    <property type="entry name" value="WH-like_DNA-bd_sf"/>
</dbReference>
<comment type="caution">
    <text evidence="9">The sequence shown here is derived from an EMBL/GenBank/DDBJ whole genome shotgun (WGS) entry which is preliminary data.</text>
</comment>
<evidence type="ECO:0000256" key="4">
    <source>
        <dbReference type="ARBA" id="ARBA00023163"/>
    </source>
</evidence>
<dbReference type="PANTHER" id="PTHR47756:SF1">
    <property type="entry name" value="BLL0085 PROTEIN"/>
    <property type="match status" value="1"/>
</dbReference>
<dbReference type="Gene3D" id="1.10.1740.10">
    <property type="match status" value="1"/>
</dbReference>
<feature type="domain" description="RNA polymerase sigma factor 70 region 4 type 2" evidence="7">
    <location>
        <begin position="174"/>
        <end position="224"/>
    </location>
</feature>
<feature type="domain" description="DUF6596" evidence="8">
    <location>
        <begin position="242"/>
        <end position="342"/>
    </location>
</feature>
<gene>
    <name evidence="9" type="ORF">CFN78_11725</name>
</gene>
<dbReference type="NCBIfam" id="TIGR02937">
    <property type="entry name" value="sigma70-ECF"/>
    <property type="match status" value="1"/>
</dbReference>